<dbReference type="CDD" id="cd09895">
    <property type="entry name" value="NGN_SP_UpxY"/>
    <property type="match status" value="1"/>
</dbReference>
<dbReference type="Gene3D" id="3.30.70.940">
    <property type="entry name" value="NusG, N-terminal domain"/>
    <property type="match status" value="1"/>
</dbReference>
<keyword evidence="6" id="KW-1185">Reference proteome</keyword>
<dbReference type="InterPro" id="IPR008991">
    <property type="entry name" value="Translation_prot_SH3-like_sf"/>
</dbReference>
<dbReference type="RefSeq" id="WP_027952844.1">
    <property type="nucleotide sequence ID" value="NZ_JADU01000037.1"/>
</dbReference>
<organism evidence="5 6">
    <name type="scientific">Hallella seregens ATCC 51272</name>
    <dbReference type="NCBI Taxonomy" id="1336250"/>
    <lineage>
        <taxon>Bacteria</taxon>
        <taxon>Pseudomonadati</taxon>
        <taxon>Bacteroidota</taxon>
        <taxon>Bacteroidia</taxon>
        <taxon>Bacteroidales</taxon>
        <taxon>Prevotellaceae</taxon>
        <taxon>Hallella</taxon>
    </lineage>
</organism>
<dbReference type="SUPFAM" id="SSF50104">
    <property type="entry name" value="Translation proteins SH3-like domain"/>
    <property type="match status" value="1"/>
</dbReference>
<evidence type="ECO:0000256" key="3">
    <source>
        <dbReference type="ARBA" id="ARBA00023163"/>
    </source>
</evidence>
<gene>
    <name evidence="5" type="ORF">ACFFK8_03255</name>
</gene>
<dbReference type="PANTHER" id="PTHR30265">
    <property type="entry name" value="RHO-INTERACTING TRANSCRIPTION TERMINATION FACTOR NUSG"/>
    <property type="match status" value="1"/>
</dbReference>
<dbReference type="InterPro" id="IPR006645">
    <property type="entry name" value="NGN-like_dom"/>
</dbReference>
<accession>A0ABV5ZIS6</accession>
<evidence type="ECO:0000313" key="5">
    <source>
        <dbReference type="EMBL" id="MFB9896855.1"/>
    </source>
</evidence>
<keyword evidence="3" id="KW-0804">Transcription</keyword>
<name>A0ABV5ZIS6_9BACT</name>
<reference evidence="5 6" key="1">
    <citation type="submission" date="2024-09" db="EMBL/GenBank/DDBJ databases">
        <authorList>
            <person name="Sun Q."/>
            <person name="Mori K."/>
        </authorList>
    </citation>
    <scope>NUCLEOTIDE SEQUENCE [LARGE SCALE GENOMIC DNA]</scope>
    <source>
        <strain evidence="5 6">ATCC 51272</strain>
    </source>
</reference>
<evidence type="ECO:0000256" key="1">
    <source>
        <dbReference type="ARBA" id="ARBA00022814"/>
    </source>
</evidence>
<sequence length="339" mass="38499">MEQQPTTDSENTRWYVLSANYKKELAVRDELRARGFEAYVPMQYALAQVQGRRERVLRPAAHGLVFARATIDQLRDYKHSSRNNPYVFFRMQRVGGRLVPLFVRDDDMDNFMRLTGIAEAKLTYFRPEELHLAKGERIRIMDGIFEGIEGVVQRLPHKRGDYLVVDLPGVSVVAARIKPGYVQPVERRVARSQNVDADVTRLAALALRLLYELPADGPRQAERGIVAGELQVVRRALEGCKTFLAADRAAYALAHYLAARALGEPTLPHAERLRPLWPRLSVRSLLRMRICLYLALDHADTAAADSMAATLARWDDSRYTAGERAFLTEKARAEKAMRK</sequence>
<dbReference type="EMBL" id="JBHLZF010000001">
    <property type="protein sequence ID" value="MFB9896855.1"/>
    <property type="molecule type" value="Genomic_DNA"/>
</dbReference>
<keyword evidence="1" id="KW-0889">Transcription antitermination</keyword>
<dbReference type="InterPro" id="IPR043425">
    <property type="entry name" value="NusG-like"/>
</dbReference>
<dbReference type="Proteomes" id="UP001589688">
    <property type="component" value="Unassembled WGS sequence"/>
</dbReference>
<evidence type="ECO:0000256" key="2">
    <source>
        <dbReference type="ARBA" id="ARBA00023015"/>
    </source>
</evidence>
<keyword evidence="2" id="KW-0805">Transcription regulation</keyword>
<feature type="domain" description="NusG-like N-terminal" evidence="4">
    <location>
        <begin position="13"/>
        <end position="111"/>
    </location>
</feature>
<protein>
    <submittedName>
        <fullName evidence="5">UpxY family transcription antiterminator</fullName>
    </submittedName>
</protein>
<dbReference type="PANTHER" id="PTHR30265:SF4">
    <property type="entry name" value="KOW MOTIF FAMILY PROTEIN, EXPRESSED"/>
    <property type="match status" value="1"/>
</dbReference>
<dbReference type="NCBIfam" id="NF033644">
    <property type="entry name" value="antiterm_UpxY"/>
    <property type="match status" value="1"/>
</dbReference>
<comment type="caution">
    <text evidence="5">The sequence shown here is derived from an EMBL/GenBank/DDBJ whole genome shotgun (WGS) entry which is preliminary data.</text>
</comment>
<dbReference type="InterPro" id="IPR036735">
    <property type="entry name" value="NGN_dom_sf"/>
</dbReference>
<dbReference type="SUPFAM" id="SSF82679">
    <property type="entry name" value="N-utilization substance G protein NusG, N-terminal domain"/>
    <property type="match status" value="1"/>
</dbReference>
<evidence type="ECO:0000313" key="6">
    <source>
        <dbReference type="Proteomes" id="UP001589688"/>
    </source>
</evidence>
<proteinExistence type="predicted"/>
<dbReference type="Pfam" id="PF02357">
    <property type="entry name" value="NusG"/>
    <property type="match status" value="1"/>
</dbReference>
<evidence type="ECO:0000259" key="4">
    <source>
        <dbReference type="Pfam" id="PF02357"/>
    </source>
</evidence>